<evidence type="ECO:0000313" key="2">
    <source>
        <dbReference type="Proteomes" id="UP000790377"/>
    </source>
</evidence>
<proteinExistence type="predicted"/>
<comment type="caution">
    <text evidence="1">The sequence shown here is derived from an EMBL/GenBank/DDBJ whole genome shotgun (WGS) entry which is preliminary data.</text>
</comment>
<reference evidence="1" key="1">
    <citation type="journal article" date="2021" name="New Phytol.">
        <title>Evolutionary innovations through gain and loss of genes in the ectomycorrhizal Boletales.</title>
        <authorList>
            <person name="Wu G."/>
            <person name="Miyauchi S."/>
            <person name="Morin E."/>
            <person name="Kuo A."/>
            <person name="Drula E."/>
            <person name="Varga T."/>
            <person name="Kohler A."/>
            <person name="Feng B."/>
            <person name="Cao Y."/>
            <person name="Lipzen A."/>
            <person name="Daum C."/>
            <person name="Hundley H."/>
            <person name="Pangilinan J."/>
            <person name="Johnson J."/>
            <person name="Barry K."/>
            <person name="LaButti K."/>
            <person name="Ng V."/>
            <person name="Ahrendt S."/>
            <person name="Min B."/>
            <person name="Choi I.G."/>
            <person name="Park H."/>
            <person name="Plett J.M."/>
            <person name="Magnuson J."/>
            <person name="Spatafora J.W."/>
            <person name="Nagy L.G."/>
            <person name="Henrissat B."/>
            <person name="Grigoriev I.V."/>
            <person name="Yang Z.L."/>
            <person name="Xu J."/>
            <person name="Martin F.M."/>
        </authorList>
    </citation>
    <scope>NUCLEOTIDE SEQUENCE</scope>
    <source>
        <strain evidence="1">ATCC 28755</strain>
    </source>
</reference>
<dbReference type="EMBL" id="MU268172">
    <property type="protein sequence ID" value="KAH7905527.1"/>
    <property type="molecule type" value="Genomic_DNA"/>
</dbReference>
<protein>
    <submittedName>
        <fullName evidence="1">Uncharacterized protein</fullName>
    </submittedName>
</protein>
<accession>A0ACB7ZXZ7</accession>
<sequence>MPSGWPVDSCTFGGLLCIVCTRTEPYFSHNMGIFASRHRVDVNIDSQRIAEMVIQGLGGKETAEAFRAMSEQLAKNSDEVVASVDRTLASLSTDVHDAVQDFSVTSDQVASSIHFALHSLVNDIHNAILCFMALVMTVIAYLMVLIVLRGMQERRERLLLENDTKLLRSLSGGSRRLVLVEREGATVSNEDVKVTTEGNGVKNTDEKRYDAEVEEGTKEDS</sequence>
<dbReference type="Proteomes" id="UP000790377">
    <property type="component" value="Unassembled WGS sequence"/>
</dbReference>
<organism evidence="1 2">
    <name type="scientific">Hygrophoropsis aurantiaca</name>
    <dbReference type="NCBI Taxonomy" id="72124"/>
    <lineage>
        <taxon>Eukaryota</taxon>
        <taxon>Fungi</taxon>
        <taxon>Dikarya</taxon>
        <taxon>Basidiomycota</taxon>
        <taxon>Agaricomycotina</taxon>
        <taxon>Agaricomycetes</taxon>
        <taxon>Agaricomycetidae</taxon>
        <taxon>Boletales</taxon>
        <taxon>Coniophorineae</taxon>
        <taxon>Hygrophoropsidaceae</taxon>
        <taxon>Hygrophoropsis</taxon>
    </lineage>
</organism>
<keyword evidence="2" id="KW-1185">Reference proteome</keyword>
<name>A0ACB7ZXZ7_9AGAM</name>
<evidence type="ECO:0000313" key="1">
    <source>
        <dbReference type="EMBL" id="KAH7905527.1"/>
    </source>
</evidence>
<gene>
    <name evidence="1" type="ORF">BJ138DRAFT_1164601</name>
</gene>